<organism evidence="4 6">
    <name type="scientific">Anaerobacillus isosaccharinicus</name>
    <dbReference type="NCBI Taxonomy" id="1532552"/>
    <lineage>
        <taxon>Bacteria</taxon>
        <taxon>Bacillati</taxon>
        <taxon>Bacillota</taxon>
        <taxon>Bacilli</taxon>
        <taxon>Bacillales</taxon>
        <taxon>Bacillaceae</taxon>
        <taxon>Anaerobacillus</taxon>
    </lineage>
</organism>
<sequence length="438" mass="49789">MSKKALLNIFLLLLFTISLVGCSKQVTLPAEVSNPEDQKVVMDNENGVEEQDEIKEEEQGEIKEEKAEEISEDTENGTDNKESDKENQENVLYISASKLNVRADSNTKSKVLGSLAKGQEVKVIEEVKTEETIWYKIELENTENNNEGWILSQYTVQDMNDLLTSPTLFDDKDMNDYFTSPTLFDDNTIIAYYGHPNSKIMGIVGRHSKEELISLVQETSEKYDALNGDQGVIPAVYLVYGTVQPEGEISKMNFDLVMSYIEAAYKNGILIYLDHQMGKYYPTNALNEILPFLKYPNVHLALDPEWRTNKPMKEVGHLTGTELNEIQETMRDYIISNGIQGKRQFVFQQFIETMIHDIEAVSSNYDPVLLVHNTSGWGPPEGKVATHTKNAKATNIPYKGFKLWYFYSNKPGVHFDNPLMTPEQVLELNPKPGLIIYQ</sequence>
<name>A0A1S2L322_9BACI</name>
<dbReference type="SMART" id="SM00287">
    <property type="entry name" value="SH3b"/>
    <property type="match status" value="1"/>
</dbReference>
<feature type="compositionally biased region" description="Basic and acidic residues" evidence="1">
    <location>
        <begin position="78"/>
        <end position="88"/>
    </location>
</feature>
<evidence type="ECO:0000313" key="4">
    <source>
        <dbReference type="EMBL" id="OIJ06791.1"/>
    </source>
</evidence>
<feature type="domain" description="SH3b" evidence="3">
    <location>
        <begin position="89"/>
        <end position="159"/>
    </location>
</feature>
<dbReference type="Gene3D" id="2.30.30.40">
    <property type="entry name" value="SH3 Domains"/>
    <property type="match status" value="1"/>
</dbReference>
<dbReference type="KEGG" id="aia:AWH56_001885"/>
<feature type="region of interest" description="Disordered" evidence="1">
    <location>
        <begin position="37"/>
        <end position="88"/>
    </location>
</feature>
<feature type="compositionally biased region" description="Basic and acidic residues" evidence="1">
    <location>
        <begin position="60"/>
        <end position="69"/>
    </location>
</feature>
<evidence type="ECO:0000259" key="3">
    <source>
        <dbReference type="PROSITE" id="PS51781"/>
    </source>
</evidence>
<dbReference type="PROSITE" id="PS51781">
    <property type="entry name" value="SH3B"/>
    <property type="match status" value="1"/>
</dbReference>
<evidence type="ECO:0000313" key="5">
    <source>
        <dbReference type="EMBL" id="QOY36467.1"/>
    </source>
</evidence>
<feature type="compositionally biased region" description="Acidic residues" evidence="1">
    <location>
        <begin position="46"/>
        <end position="59"/>
    </location>
</feature>
<dbReference type="PROSITE" id="PS51257">
    <property type="entry name" value="PROKAR_LIPOPROTEIN"/>
    <property type="match status" value="1"/>
</dbReference>
<dbReference type="Pfam" id="PF08239">
    <property type="entry name" value="SH3_3"/>
    <property type="match status" value="1"/>
</dbReference>
<dbReference type="RefSeq" id="WP_071318879.1">
    <property type="nucleotide sequence ID" value="NZ_CP063356.2"/>
</dbReference>
<dbReference type="OrthoDB" id="9812120at2"/>
<reference evidence="5 6" key="2">
    <citation type="journal article" date="2017" name="Genome Announc.">
        <title>Draft Genome Sequences of Four Alkaliphilic Bacteria Belonging to the Anaerobacillus Genus.</title>
        <authorList>
            <person name="Bassil N.M."/>
            <person name="Lloyd J.R."/>
        </authorList>
    </citation>
    <scope>NUCLEOTIDE SEQUENCE [LARGE SCALE GENOMIC DNA]</scope>
    <source>
        <strain evidence="5 6">NB2006</strain>
    </source>
</reference>
<keyword evidence="6" id="KW-1185">Reference proteome</keyword>
<reference evidence="5" key="4">
    <citation type="submission" date="2020-10" db="EMBL/GenBank/DDBJ databases">
        <authorList>
            <person name="Bassil N.M."/>
            <person name="Lloyd J.R."/>
        </authorList>
    </citation>
    <scope>NUCLEOTIDE SEQUENCE</scope>
    <source>
        <strain evidence="5">NB2006</strain>
    </source>
</reference>
<accession>A0A1S2L322</accession>
<feature type="signal peptide" evidence="2">
    <location>
        <begin position="1"/>
        <end position="20"/>
    </location>
</feature>
<reference evidence="5 6" key="3">
    <citation type="journal article" date="2019" name="Int. J. Syst. Evol. Microbiol.">
        <title>Anaerobacillus isosaccharinicus sp. nov., an alkaliphilic bacterium which degrades isosaccharinic acid.</title>
        <authorList>
            <person name="Bassil N.M."/>
            <person name="Lloyd J.R."/>
        </authorList>
    </citation>
    <scope>NUCLEOTIDE SEQUENCE [LARGE SCALE GENOMIC DNA]</scope>
    <source>
        <strain evidence="5 6">NB2006</strain>
    </source>
</reference>
<keyword evidence="2" id="KW-0732">Signal</keyword>
<dbReference type="EMBL" id="CP063356">
    <property type="protein sequence ID" value="QOY36467.1"/>
    <property type="molecule type" value="Genomic_DNA"/>
</dbReference>
<dbReference type="Proteomes" id="UP000180175">
    <property type="component" value="Chromosome"/>
</dbReference>
<evidence type="ECO:0000313" key="6">
    <source>
        <dbReference type="Proteomes" id="UP000180175"/>
    </source>
</evidence>
<dbReference type="InterPro" id="IPR003646">
    <property type="entry name" value="SH3-like_bac-type"/>
</dbReference>
<dbReference type="EMBL" id="LQXD01000181">
    <property type="protein sequence ID" value="OIJ06791.1"/>
    <property type="molecule type" value="Genomic_DNA"/>
</dbReference>
<feature type="chain" id="PRO_5038296473" evidence="2">
    <location>
        <begin position="21"/>
        <end position="438"/>
    </location>
</feature>
<dbReference type="AlphaFoldDB" id="A0A1S2L322"/>
<protein>
    <submittedName>
        <fullName evidence="5">SH3 domain-containing protein</fullName>
    </submittedName>
</protein>
<proteinExistence type="predicted"/>
<evidence type="ECO:0000256" key="2">
    <source>
        <dbReference type="SAM" id="SignalP"/>
    </source>
</evidence>
<reference evidence="4 6" key="1">
    <citation type="submission" date="2016-10" db="EMBL/GenBank/DDBJ databases">
        <title>Draft genome sequences of four alkaliphilic bacteria belonging to the Anaerobacillus genus.</title>
        <authorList>
            <person name="Bassil N.M."/>
            <person name="Lloyd J.R."/>
        </authorList>
    </citation>
    <scope>NUCLEOTIDE SEQUENCE [LARGE SCALE GENOMIC DNA]</scope>
    <source>
        <strain evidence="4 6">NB2006</strain>
    </source>
</reference>
<gene>
    <name evidence="5" type="ORF">AWH56_001885</name>
    <name evidence="4" type="ORF">AWH56_20965</name>
</gene>
<evidence type="ECO:0000256" key="1">
    <source>
        <dbReference type="SAM" id="MobiDB-lite"/>
    </source>
</evidence>